<reference evidence="1" key="1">
    <citation type="submission" date="2020-08" db="EMBL/GenBank/DDBJ databases">
        <title>Multicomponent nature underlies the extraordinary mechanical properties of spider dragline silk.</title>
        <authorList>
            <person name="Kono N."/>
            <person name="Nakamura H."/>
            <person name="Mori M."/>
            <person name="Yoshida Y."/>
            <person name="Ohtoshi R."/>
            <person name="Malay A.D."/>
            <person name="Moran D.A.P."/>
            <person name="Tomita M."/>
            <person name="Numata K."/>
            <person name="Arakawa K."/>
        </authorList>
    </citation>
    <scope>NUCLEOTIDE SEQUENCE</scope>
</reference>
<dbReference type="EMBL" id="BMAW01018849">
    <property type="protein sequence ID" value="GFT60567.1"/>
    <property type="molecule type" value="Genomic_DNA"/>
</dbReference>
<dbReference type="Proteomes" id="UP000887013">
    <property type="component" value="Unassembled WGS sequence"/>
</dbReference>
<name>A0A8X6PEN5_NEPPI</name>
<organism evidence="1 2">
    <name type="scientific">Nephila pilipes</name>
    <name type="common">Giant wood spider</name>
    <name type="synonym">Nephila maculata</name>
    <dbReference type="NCBI Taxonomy" id="299642"/>
    <lineage>
        <taxon>Eukaryota</taxon>
        <taxon>Metazoa</taxon>
        <taxon>Ecdysozoa</taxon>
        <taxon>Arthropoda</taxon>
        <taxon>Chelicerata</taxon>
        <taxon>Arachnida</taxon>
        <taxon>Araneae</taxon>
        <taxon>Araneomorphae</taxon>
        <taxon>Entelegynae</taxon>
        <taxon>Araneoidea</taxon>
        <taxon>Nephilidae</taxon>
        <taxon>Nephila</taxon>
    </lineage>
</organism>
<protein>
    <submittedName>
        <fullName evidence="1">Uncharacterized protein</fullName>
    </submittedName>
</protein>
<dbReference type="OrthoDB" id="8195432at2759"/>
<evidence type="ECO:0000313" key="1">
    <source>
        <dbReference type="EMBL" id="GFT60567.1"/>
    </source>
</evidence>
<gene>
    <name evidence="1" type="ORF">NPIL_583281</name>
</gene>
<sequence length="154" mass="17257">MRGPLVHAKGQCLNLEKLLFLRKKFGELMSQDIRPSDSPFSSLIHCVKKNNGSCVILKNLVRRETVADFSVPFEDHLQALVDIRNNKIVECFPIIEELRKNGKPASGNTIVGGSLGTLDPANSTVLLKFGISRRFTLLMRILMCSDTICWSRDI</sequence>
<comment type="caution">
    <text evidence="1">The sequence shown here is derived from an EMBL/GenBank/DDBJ whole genome shotgun (WGS) entry which is preliminary data.</text>
</comment>
<accession>A0A8X6PEN5</accession>
<proteinExistence type="predicted"/>
<dbReference type="AlphaFoldDB" id="A0A8X6PEN5"/>
<evidence type="ECO:0000313" key="2">
    <source>
        <dbReference type="Proteomes" id="UP000887013"/>
    </source>
</evidence>
<keyword evidence="2" id="KW-1185">Reference proteome</keyword>